<protein>
    <submittedName>
        <fullName evidence="2">Uncharacterized protein</fullName>
    </submittedName>
</protein>
<reference evidence="2 3" key="1">
    <citation type="submission" date="2018-01" db="EMBL/GenBank/DDBJ databases">
        <title>Harnessing the power of phylogenomics to disentangle the directionality and signatures of interkingdom host jumping in the parasitic fungal genus Tolypocladium.</title>
        <authorList>
            <person name="Quandt C.A."/>
            <person name="Patterson W."/>
            <person name="Spatafora J.W."/>
        </authorList>
    </citation>
    <scope>NUCLEOTIDE SEQUENCE [LARGE SCALE GENOMIC DNA]</scope>
    <source>
        <strain evidence="2 3">NRBC 100945</strain>
    </source>
</reference>
<organism evidence="2 3">
    <name type="scientific">Tolypocladium paradoxum</name>
    <dbReference type="NCBI Taxonomy" id="94208"/>
    <lineage>
        <taxon>Eukaryota</taxon>
        <taxon>Fungi</taxon>
        <taxon>Dikarya</taxon>
        <taxon>Ascomycota</taxon>
        <taxon>Pezizomycotina</taxon>
        <taxon>Sordariomycetes</taxon>
        <taxon>Hypocreomycetidae</taxon>
        <taxon>Hypocreales</taxon>
        <taxon>Ophiocordycipitaceae</taxon>
        <taxon>Tolypocladium</taxon>
    </lineage>
</organism>
<dbReference type="EMBL" id="PKSG01001062">
    <property type="protein sequence ID" value="POR31270.1"/>
    <property type="molecule type" value="Genomic_DNA"/>
</dbReference>
<feature type="compositionally biased region" description="Low complexity" evidence="1">
    <location>
        <begin position="14"/>
        <end position="28"/>
    </location>
</feature>
<proteinExistence type="predicted"/>
<evidence type="ECO:0000256" key="1">
    <source>
        <dbReference type="SAM" id="MobiDB-lite"/>
    </source>
</evidence>
<dbReference type="STRING" id="94208.A0A2S4KM59"/>
<sequence length="92" mass="9478">MATLSPAAGTHLQPPGASAASAPAPARPTFNSHLTSDRLREGAGLYLPPLFRASSNIPKGRTSVFKETGLDDPLGCLSPAPAVDQKYPAARP</sequence>
<gene>
    <name evidence="2" type="ORF">TPAR_08519</name>
</gene>
<evidence type="ECO:0000313" key="3">
    <source>
        <dbReference type="Proteomes" id="UP000237481"/>
    </source>
</evidence>
<name>A0A2S4KM59_9HYPO</name>
<dbReference type="OrthoDB" id="10251809at2759"/>
<dbReference type="Proteomes" id="UP000237481">
    <property type="component" value="Unassembled WGS sequence"/>
</dbReference>
<feature type="region of interest" description="Disordered" evidence="1">
    <location>
        <begin position="1"/>
        <end position="32"/>
    </location>
</feature>
<accession>A0A2S4KM59</accession>
<evidence type="ECO:0000313" key="2">
    <source>
        <dbReference type="EMBL" id="POR31270.1"/>
    </source>
</evidence>
<dbReference type="AlphaFoldDB" id="A0A2S4KM59"/>
<comment type="caution">
    <text evidence="2">The sequence shown here is derived from an EMBL/GenBank/DDBJ whole genome shotgun (WGS) entry which is preliminary data.</text>
</comment>
<keyword evidence="3" id="KW-1185">Reference proteome</keyword>